<evidence type="ECO:0000256" key="1">
    <source>
        <dbReference type="PROSITE-ProRule" id="PRU00175"/>
    </source>
</evidence>
<dbReference type="GO" id="GO:0008270">
    <property type="term" value="F:zinc ion binding"/>
    <property type="evidence" value="ECO:0007669"/>
    <property type="project" value="UniProtKB-KW"/>
</dbReference>
<proteinExistence type="predicted"/>
<dbReference type="GO" id="GO:0061630">
    <property type="term" value="F:ubiquitin protein ligase activity"/>
    <property type="evidence" value="ECO:0007669"/>
    <property type="project" value="InterPro"/>
</dbReference>
<comment type="caution">
    <text evidence="4">The sequence shown here is derived from an EMBL/GenBank/DDBJ whole genome shotgun (WGS) entry which is preliminary data.</text>
</comment>
<dbReference type="SUPFAM" id="SSF57850">
    <property type="entry name" value="RING/U-box"/>
    <property type="match status" value="1"/>
</dbReference>
<feature type="region of interest" description="Disordered" evidence="2">
    <location>
        <begin position="1"/>
        <end position="90"/>
    </location>
</feature>
<evidence type="ECO:0000259" key="3">
    <source>
        <dbReference type="PROSITE" id="PS50089"/>
    </source>
</evidence>
<dbReference type="PANTHER" id="PTHR22938:SF0">
    <property type="entry name" value="E3 UBIQUITIN-PROTEIN LIGASE ZNF598"/>
    <property type="match status" value="1"/>
</dbReference>
<name>A0A1S9S1M6_PENBI</name>
<dbReference type="InterPro" id="IPR013083">
    <property type="entry name" value="Znf_RING/FYVE/PHD"/>
</dbReference>
<dbReference type="CDD" id="cd16615">
    <property type="entry name" value="RING-HC_ZNF598"/>
    <property type="match status" value="1"/>
</dbReference>
<dbReference type="GO" id="GO:0043022">
    <property type="term" value="F:ribosome binding"/>
    <property type="evidence" value="ECO:0007669"/>
    <property type="project" value="TreeGrafter"/>
</dbReference>
<gene>
    <name evidence="4" type="ORF">PEBR_08692</name>
</gene>
<dbReference type="PROSITE" id="PS50089">
    <property type="entry name" value="ZF_RING_2"/>
    <property type="match status" value="1"/>
</dbReference>
<keyword evidence="1" id="KW-0479">Metal-binding</keyword>
<reference evidence="5" key="1">
    <citation type="submission" date="2015-09" db="EMBL/GenBank/DDBJ databases">
        <authorList>
            <person name="Fill T.P."/>
            <person name="Baretta J.F."/>
            <person name="de Almeida L.G."/>
            <person name="Rocha M."/>
            <person name="de Souza D.H."/>
            <person name="Malavazi I."/>
            <person name="Cerdeira L.T."/>
            <person name="Hong H."/>
            <person name="Samborskyy M."/>
            <person name="de Vasconcelos A.T."/>
            <person name="Leadlay P."/>
            <person name="Rodrigues-Filho E."/>
        </authorList>
    </citation>
    <scope>NUCLEOTIDE SEQUENCE [LARGE SCALE GENOMIC DNA]</scope>
    <source>
        <strain evidence="5">LaBioMMi 136</strain>
    </source>
</reference>
<feature type="compositionally biased region" description="Polar residues" evidence="2">
    <location>
        <begin position="1"/>
        <end position="10"/>
    </location>
</feature>
<dbReference type="Gene3D" id="3.30.40.10">
    <property type="entry name" value="Zinc/RING finger domain, C3HC4 (zinc finger)"/>
    <property type="match status" value="1"/>
</dbReference>
<sequence>MADNTPSAPSTGHGRGGGRRRGRGGAPPSGRSDEPHNAGDGSGRGGKSRGRGGRGSGGRDKQRNQDRPEATETQPTPKVATVGTKEVPAATEDADDGEICFICASTVEHTSVSPCNHRTCHICALRLRALYKNKACAHCRTESAFVVFTDDPVRRFEEFEKKDFARTDENLGIYYEKDEIFEDTVLLLRYNCPDEDCDVACLGWPDLHRHVKSKHGKVMW</sequence>
<feature type="compositionally biased region" description="Basic and acidic residues" evidence="2">
    <location>
        <begin position="57"/>
        <end position="70"/>
    </location>
</feature>
<dbReference type="Proteomes" id="UP000190744">
    <property type="component" value="Unassembled WGS sequence"/>
</dbReference>
<dbReference type="InterPro" id="IPR041888">
    <property type="entry name" value="RING-HC_ZNF598/HEL2"/>
</dbReference>
<dbReference type="PANTHER" id="PTHR22938">
    <property type="entry name" value="ZINC FINGER PROTEIN 598"/>
    <property type="match status" value="1"/>
</dbReference>
<evidence type="ECO:0000313" key="4">
    <source>
        <dbReference type="EMBL" id="OOQ91586.1"/>
    </source>
</evidence>
<keyword evidence="1" id="KW-0863">Zinc-finger</keyword>
<organism evidence="4 5">
    <name type="scientific">Penicillium brasilianum</name>
    <dbReference type="NCBI Taxonomy" id="104259"/>
    <lineage>
        <taxon>Eukaryota</taxon>
        <taxon>Fungi</taxon>
        <taxon>Dikarya</taxon>
        <taxon>Ascomycota</taxon>
        <taxon>Pezizomycotina</taxon>
        <taxon>Eurotiomycetes</taxon>
        <taxon>Eurotiomycetidae</taxon>
        <taxon>Eurotiales</taxon>
        <taxon>Aspergillaceae</taxon>
        <taxon>Penicillium</taxon>
    </lineage>
</organism>
<evidence type="ECO:0000256" key="2">
    <source>
        <dbReference type="SAM" id="MobiDB-lite"/>
    </source>
</evidence>
<accession>A0A1S9S1M6</accession>
<dbReference type="InterPro" id="IPR001841">
    <property type="entry name" value="Znf_RING"/>
</dbReference>
<dbReference type="EMBL" id="LJBN01000001">
    <property type="protein sequence ID" value="OOQ91586.1"/>
    <property type="molecule type" value="Genomic_DNA"/>
</dbReference>
<keyword evidence="1" id="KW-0862">Zinc</keyword>
<dbReference type="GO" id="GO:0072344">
    <property type="term" value="P:rescue of stalled ribosome"/>
    <property type="evidence" value="ECO:0007669"/>
    <property type="project" value="InterPro"/>
</dbReference>
<dbReference type="AlphaFoldDB" id="A0A1S9S1M6"/>
<feature type="domain" description="RING-type" evidence="3">
    <location>
        <begin position="100"/>
        <end position="140"/>
    </location>
</feature>
<evidence type="ECO:0000313" key="5">
    <source>
        <dbReference type="Proteomes" id="UP000190744"/>
    </source>
</evidence>
<protein>
    <recommendedName>
        <fullName evidence="3">RING-type domain-containing protein</fullName>
    </recommendedName>
</protein>
<dbReference type="Pfam" id="PF25447">
    <property type="entry name" value="RING_ZNF598"/>
    <property type="match status" value="1"/>
</dbReference>
<dbReference type="GO" id="GO:0016567">
    <property type="term" value="P:protein ubiquitination"/>
    <property type="evidence" value="ECO:0007669"/>
    <property type="project" value="TreeGrafter"/>
</dbReference>
<dbReference type="InterPro" id="IPR044288">
    <property type="entry name" value="ZNF598/HEL2"/>
</dbReference>